<evidence type="ECO:0000313" key="3">
    <source>
        <dbReference type="Proteomes" id="UP000085678"/>
    </source>
</evidence>
<keyword evidence="1" id="KW-0812">Transmembrane</keyword>
<dbReference type="CDD" id="cd00063">
    <property type="entry name" value="FN3"/>
    <property type="match status" value="1"/>
</dbReference>
<keyword evidence="1" id="KW-0472">Membrane</keyword>
<dbReference type="Gene3D" id="2.60.40.10">
    <property type="entry name" value="Immunoglobulins"/>
    <property type="match status" value="4"/>
</dbReference>
<reference evidence="4" key="1">
    <citation type="submission" date="2025-08" db="UniProtKB">
        <authorList>
            <consortium name="RefSeq"/>
        </authorList>
    </citation>
    <scope>IDENTIFICATION</scope>
    <source>
        <tissue evidence="4">Gonads</tissue>
    </source>
</reference>
<evidence type="ECO:0000313" key="4">
    <source>
        <dbReference type="RefSeq" id="XP_013379878.1"/>
    </source>
</evidence>
<evidence type="ECO:0000259" key="2">
    <source>
        <dbReference type="PROSITE" id="PS50853"/>
    </source>
</evidence>
<dbReference type="Proteomes" id="UP000085678">
    <property type="component" value="Unplaced"/>
</dbReference>
<feature type="domain" description="Fibronectin type-III" evidence="2">
    <location>
        <begin position="261"/>
        <end position="362"/>
    </location>
</feature>
<protein>
    <submittedName>
        <fullName evidence="4">Uncharacterized protein LOC106151265 isoform X2</fullName>
    </submittedName>
</protein>
<name>A0A1S3H1J0_LINAN</name>
<proteinExistence type="predicted"/>
<organism evidence="3 4">
    <name type="scientific">Lingula anatina</name>
    <name type="common">Brachiopod</name>
    <name type="synonym">Lingula unguis</name>
    <dbReference type="NCBI Taxonomy" id="7574"/>
    <lineage>
        <taxon>Eukaryota</taxon>
        <taxon>Metazoa</taxon>
        <taxon>Spiralia</taxon>
        <taxon>Lophotrochozoa</taxon>
        <taxon>Brachiopoda</taxon>
        <taxon>Linguliformea</taxon>
        <taxon>Lingulata</taxon>
        <taxon>Lingulida</taxon>
        <taxon>Linguloidea</taxon>
        <taxon>Lingulidae</taxon>
        <taxon>Lingula</taxon>
    </lineage>
</organism>
<dbReference type="GeneID" id="106151265"/>
<keyword evidence="1" id="KW-1133">Transmembrane helix</keyword>
<evidence type="ECO:0000256" key="1">
    <source>
        <dbReference type="SAM" id="Phobius"/>
    </source>
</evidence>
<dbReference type="InterPro" id="IPR013783">
    <property type="entry name" value="Ig-like_fold"/>
</dbReference>
<dbReference type="InterPro" id="IPR036116">
    <property type="entry name" value="FN3_sf"/>
</dbReference>
<feature type="transmembrane region" description="Helical" evidence="1">
    <location>
        <begin position="677"/>
        <end position="699"/>
    </location>
</feature>
<feature type="domain" description="Fibronectin type-III" evidence="2">
    <location>
        <begin position="564"/>
        <end position="672"/>
    </location>
</feature>
<sequence length="742" mass="83436">MYFYASCFPRRFFMVILVLLEQMQWRAGLLAVLLWTLLSTKSCQSYCTQYGELTPLDPYLTENSNYTLNCTLDQTVIDGIRYNSSQLHLHSFVPGLNPLPQHTREEPDERTVLFHIEAVPNKGRNYENQYYCYAGDNGFLRGKCIGATILHVGPKPQPPTSVSCIVYAQRSMTCSYEIPQQEDAVTLLWGVQSRVVTTPFYCTNFTKTSCTWSGHGRDSFHANTVYWIALYTNNSFGHAFAEGDPDIPGTYFKVNASLIVKPDPIELRKISSGKRNLTLEWQESSDGQRRNQMAYNYTVHYNCTTPWGGEEVLKREVHKLTKVKLENLWPDIEYRVGVTAIPVIGGYDSDMKNTLTVRTLPDAPASPPINRPELFYRDESCGLNCQNIKLFWQPVLPMDRNGEITHYLVTPNGTSNSMYVDNRAYTYTVEKILSPKEKHTMQLQAITKGGSSPIAYYYIPSVSEDPPMVKQLAVTKVDNNTKVLMTWRVPDDFTVTLFWCKSTAEICNESPSWQTISGKNSSFQVPFNGTEAFEEFQYAAAVTVNGISGGLTWSQCLYQEGAVPARGPVLKSTSLQPHNQVTVEWAQMSCEETGSAQVVAYVVEYAYVTEELNCSNIKSSVWERVSLDDPETFIWSMEDLEAGKTMCVRVAAKSIVGLGPFSIPKMVRISGLLKGEIAGITIGVVVCTVLIILGIILCFKSGRNCYKYMFKKIEINIPESLEEYTVNYHGASNGGFVSVSRE</sequence>
<dbReference type="SUPFAM" id="SSF49265">
    <property type="entry name" value="Fibronectin type III"/>
    <property type="match status" value="2"/>
</dbReference>
<dbReference type="RefSeq" id="XP_013379878.1">
    <property type="nucleotide sequence ID" value="XM_013524424.1"/>
</dbReference>
<dbReference type="SMART" id="SM00060">
    <property type="entry name" value="FN3"/>
    <property type="match status" value="4"/>
</dbReference>
<keyword evidence="3" id="KW-1185">Reference proteome</keyword>
<dbReference type="AlphaFoldDB" id="A0A1S3H1J0"/>
<dbReference type="InterPro" id="IPR003961">
    <property type="entry name" value="FN3_dom"/>
</dbReference>
<gene>
    <name evidence="4" type="primary">LOC106151265</name>
</gene>
<dbReference type="PROSITE" id="PS50853">
    <property type="entry name" value="FN3"/>
    <property type="match status" value="2"/>
</dbReference>
<dbReference type="OrthoDB" id="6147633at2759"/>
<accession>A0A1S3H1J0</accession>